<organism evidence="8 9">
    <name type="scientific">Knufia fluminis</name>
    <dbReference type="NCBI Taxonomy" id="191047"/>
    <lineage>
        <taxon>Eukaryota</taxon>
        <taxon>Fungi</taxon>
        <taxon>Dikarya</taxon>
        <taxon>Ascomycota</taxon>
        <taxon>Pezizomycotina</taxon>
        <taxon>Eurotiomycetes</taxon>
        <taxon>Chaetothyriomycetidae</taxon>
        <taxon>Chaetothyriales</taxon>
        <taxon>Trichomeriaceae</taxon>
        <taxon>Knufia</taxon>
    </lineage>
</organism>
<keyword evidence="3" id="KW-0906">Nuclear pore complex</keyword>
<gene>
    <name evidence="8" type="primary">NUP57</name>
    <name evidence="8" type="ORF">OHC33_007880</name>
</gene>
<dbReference type="PANTHER" id="PTHR13000">
    <property type="entry name" value="NUCLEOPORIN P54"/>
    <property type="match status" value="1"/>
</dbReference>
<evidence type="ECO:0000256" key="2">
    <source>
        <dbReference type="ARBA" id="ARBA00022448"/>
    </source>
</evidence>
<dbReference type="GO" id="GO:0006999">
    <property type="term" value="P:nuclear pore organization"/>
    <property type="evidence" value="ECO:0007669"/>
    <property type="project" value="TreeGrafter"/>
</dbReference>
<comment type="subcellular location">
    <subcellularLocation>
        <location evidence="1">Nucleus</location>
        <location evidence="1">Nuclear pore complex</location>
    </subcellularLocation>
</comment>
<keyword evidence="3" id="KW-0509">mRNA transport</keyword>
<accession>A0AAN8IKG6</accession>
<dbReference type="GO" id="GO:0044613">
    <property type="term" value="C:nuclear pore central transport channel"/>
    <property type="evidence" value="ECO:0007669"/>
    <property type="project" value="TreeGrafter"/>
</dbReference>
<evidence type="ECO:0000256" key="6">
    <source>
        <dbReference type="SAM" id="MobiDB-lite"/>
    </source>
</evidence>
<dbReference type="InterPro" id="IPR024864">
    <property type="entry name" value="Nup54/Nup57/Nup44"/>
</dbReference>
<feature type="compositionally biased region" description="Low complexity" evidence="6">
    <location>
        <begin position="35"/>
        <end position="47"/>
    </location>
</feature>
<dbReference type="InterPro" id="IPR025574">
    <property type="entry name" value="Nucleoporin_FG_rpt"/>
</dbReference>
<evidence type="ECO:0000313" key="9">
    <source>
        <dbReference type="Proteomes" id="UP001316803"/>
    </source>
</evidence>
<evidence type="ECO:0000259" key="7">
    <source>
        <dbReference type="Pfam" id="PF13874"/>
    </source>
</evidence>
<feature type="coiled-coil region" evidence="5">
    <location>
        <begin position="342"/>
        <end position="376"/>
    </location>
</feature>
<evidence type="ECO:0000256" key="5">
    <source>
        <dbReference type="SAM" id="Coils"/>
    </source>
</evidence>
<dbReference type="Pfam" id="PF18570">
    <property type="entry name" value="Nup54_57_C"/>
    <property type="match status" value="1"/>
</dbReference>
<dbReference type="GO" id="GO:0036228">
    <property type="term" value="P:protein localization to nuclear inner membrane"/>
    <property type="evidence" value="ECO:0007669"/>
    <property type="project" value="TreeGrafter"/>
</dbReference>
<protein>
    <submittedName>
        <fullName evidence="8">Nucleoporin nup57</fullName>
    </submittedName>
</protein>
<dbReference type="Proteomes" id="UP001316803">
    <property type="component" value="Unassembled WGS sequence"/>
</dbReference>
<feature type="compositionally biased region" description="Low complexity" evidence="6">
    <location>
        <begin position="79"/>
        <end position="90"/>
    </location>
</feature>
<dbReference type="AlphaFoldDB" id="A0AAN8IKG6"/>
<keyword evidence="9" id="KW-1185">Reference proteome</keyword>
<dbReference type="Pfam" id="PF13634">
    <property type="entry name" value="Nucleoporin_FG"/>
    <property type="match status" value="1"/>
</dbReference>
<dbReference type="EMBL" id="JAKLMC020000022">
    <property type="protein sequence ID" value="KAK5951127.1"/>
    <property type="molecule type" value="Genomic_DNA"/>
</dbReference>
<reference evidence="8 9" key="1">
    <citation type="submission" date="2022-12" db="EMBL/GenBank/DDBJ databases">
        <title>Genomic features and morphological characterization of a novel Knufia sp. strain isolated from spacecraft assembly facility.</title>
        <authorList>
            <person name="Teixeira M."/>
            <person name="Chander A.M."/>
            <person name="Stajich J.E."/>
            <person name="Venkateswaran K."/>
        </authorList>
    </citation>
    <scope>NUCLEOTIDE SEQUENCE [LARGE SCALE GENOMIC DNA]</scope>
    <source>
        <strain evidence="8 9">FJI-L2-BK-P2</strain>
    </source>
</reference>
<dbReference type="GO" id="GO:0006607">
    <property type="term" value="P:NLS-bearing protein import into nucleus"/>
    <property type="evidence" value="ECO:0007669"/>
    <property type="project" value="TreeGrafter"/>
</dbReference>
<dbReference type="Pfam" id="PF13874">
    <property type="entry name" value="Nup54"/>
    <property type="match status" value="1"/>
</dbReference>
<dbReference type="InterPro" id="IPR025712">
    <property type="entry name" value="Nup54_alpha-helical_dom"/>
</dbReference>
<keyword evidence="5" id="KW-0175">Coiled coil</keyword>
<feature type="region of interest" description="Disordered" evidence="6">
    <location>
        <begin position="1"/>
        <end position="94"/>
    </location>
</feature>
<keyword evidence="4" id="KW-0539">Nucleus</keyword>
<keyword evidence="3" id="KW-0811">Translocation</keyword>
<proteinExistence type="predicted"/>
<evidence type="ECO:0000256" key="4">
    <source>
        <dbReference type="ARBA" id="ARBA00023242"/>
    </source>
</evidence>
<keyword evidence="3" id="KW-0653">Protein transport</keyword>
<dbReference type="GO" id="GO:0017056">
    <property type="term" value="F:structural constituent of nuclear pore"/>
    <property type="evidence" value="ECO:0007669"/>
    <property type="project" value="TreeGrafter"/>
</dbReference>
<comment type="caution">
    <text evidence="8">The sequence shown here is derived from an EMBL/GenBank/DDBJ whole genome shotgun (WGS) entry which is preliminary data.</text>
</comment>
<evidence type="ECO:0000256" key="3">
    <source>
        <dbReference type="ARBA" id="ARBA00023132"/>
    </source>
</evidence>
<name>A0AAN8IKG6_9EURO</name>
<dbReference type="PANTHER" id="PTHR13000:SF0">
    <property type="entry name" value="NUCLEOPORIN P54"/>
    <property type="match status" value="1"/>
</dbReference>
<feature type="compositionally biased region" description="Polar residues" evidence="6">
    <location>
        <begin position="21"/>
        <end position="34"/>
    </location>
</feature>
<evidence type="ECO:0000256" key="1">
    <source>
        <dbReference type="ARBA" id="ARBA00004567"/>
    </source>
</evidence>
<evidence type="ECO:0000313" key="8">
    <source>
        <dbReference type="EMBL" id="KAK5951127.1"/>
    </source>
</evidence>
<feature type="compositionally biased region" description="Low complexity" evidence="6">
    <location>
        <begin position="9"/>
        <end position="20"/>
    </location>
</feature>
<sequence>MSFFGGGNTTSTTTQQPSGSIFGTTQNKPTFSFGQSTTQTAQPTQSTGMFGTSTQQPHQSQGIFGATQNQQPGASLFGQSNAANQSQQQQTQRPLDQTLRFGHGESQQTVAQAQESKDPWWQEGRGMGVYRSIPEQMTLIKDKWDPAQLASPLRTYLYQHVGSEAEALKYLPGPNDDGNKWEEAVRNRPGPEWVPVLARGFHELGLRGNMQLATIKRCNMMLNEINSSLDIQLNVHRESVANRLAGSRRKHKVISQRILALAVKVQTLKNRGYVMDNAEEELKSKLAKLESEVLDPSLNAREQEVWARMLGIRERAKHLKAEMEKLEPVAQNEEPLLDEDTVKAARKTLTHYDTQLQHLQKELRLVQEEYADWEKVGNGSNLDRLRMR</sequence>
<dbReference type="Gene3D" id="1.20.5.3600">
    <property type="match status" value="1"/>
</dbReference>
<feature type="domain" description="Nucleoporin Nup54 alpha-helical" evidence="7">
    <location>
        <begin position="173"/>
        <end position="309"/>
    </location>
</feature>
<keyword evidence="2" id="KW-0813">Transport</keyword>
<feature type="compositionally biased region" description="Polar residues" evidence="6">
    <location>
        <begin position="48"/>
        <end position="73"/>
    </location>
</feature>